<dbReference type="PROSITE" id="PS51819">
    <property type="entry name" value="VOC"/>
    <property type="match status" value="1"/>
</dbReference>
<dbReference type="OrthoDB" id="9813630at2"/>
<protein>
    <submittedName>
        <fullName evidence="2">Phage portal protein</fullName>
    </submittedName>
</protein>
<evidence type="ECO:0000313" key="2">
    <source>
        <dbReference type="EMBL" id="TXE06463.1"/>
    </source>
</evidence>
<gene>
    <name evidence="2" type="ORF">ESV85_16955</name>
</gene>
<dbReference type="InterPro" id="IPR037523">
    <property type="entry name" value="VOC_core"/>
</dbReference>
<reference evidence="2 3" key="1">
    <citation type="submission" date="2019-08" db="EMBL/GenBank/DDBJ databases">
        <title>Genomes sequence of Algoriphagus aquimarinus ACAM450.</title>
        <authorList>
            <person name="Bowman J.P."/>
        </authorList>
    </citation>
    <scope>NUCLEOTIDE SEQUENCE [LARGE SCALE GENOMIC DNA]</scope>
    <source>
        <strain evidence="2 3">ACAM 450</strain>
    </source>
</reference>
<dbReference type="SUPFAM" id="SSF54593">
    <property type="entry name" value="Glyoxalase/Bleomycin resistance protein/Dihydroxybiphenyl dioxygenase"/>
    <property type="match status" value="1"/>
</dbReference>
<dbReference type="Gene3D" id="3.10.180.10">
    <property type="entry name" value="2,3-Dihydroxybiphenyl 1,2-Dioxygenase, domain 1"/>
    <property type="match status" value="1"/>
</dbReference>
<proteinExistence type="predicted"/>
<evidence type="ECO:0000259" key="1">
    <source>
        <dbReference type="PROSITE" id="PS51819"/>
    </source>
</evidence>
<dbReference type="Pfam" id="PF00903">
    <property type="entry name" value="Glyoxalase"/>
    <property type="match status" value="1"/>
</dbReference>
<dbReference type="Proteomes" id="UP000321935">
    <property type="component" value="Unassembled WGS sequence"/>
</dbReference>
<name>A0A5C7AG82_9BACT</name>
<dbReference type="RefSeq" id="WP_146919681.1">
    <property type="nucleotide sequence ID" value="NZ_VORW01000015.1"/>
</dbReference>
<dbReference type="InterPro" id="IPR004360">
    <property type="entry name" value="Glyas_Fos-R_dOase_dom"/>
</dbReference>
<feature type="domain" description="VOC" evidence="1">
    <location>
        <begin position="6"/>
        <end position="117"/>
    </location>
</feature>
<evidence type="ECO:0000313" key="3">
    <source>
        <dbReference type="Proteomes" id="UP000321935"/>
    </source>
</evidence>
<accession>A0A5C7AG82</accession>
<sequence length="119" mass="13892">MIDIERLDHVLITIPTNTRKEAIRFYTQTLALEEILGNHPNGAIWVRFGDIELHIREEDIHQNNSERHAAVVVKDLSAAKAFLQKENIEISFSSVIEGRARCFFRDPWGNRFELIEYDK</sequence>
<dbReference type="InterPro" id="IPR029068">
    <property type="entry name" value="Glyas_Bleomycin-R_OHBP_Dase"/>
</dbReference>
<comment type="caution">
    <text evidence="2">The sequence shown here is derived from an EMBL/GenBank/DDBJ whole genome shotgun (WGS) entry which is preliminary data.</text>
</comment>
<dbReference type="EMBL" id="VORW01000015">
    <property type="protein sequence ID" value="TXE06463.1"/>
    <property type="molecule type" value="Genomic_DNA"/>
</dbReference>
<organism evidence="2 3">
    <name type="scientific">Algoriphagus aquimarinus</name>
    <dbReference type="NCBI Taxonomy" id="237018"/>
    <lineage>
        <taxon>Bacteria</taxon>
        <taxon>Pseudomonadati</taxon>
        <taxon>Bacteroidota</taxon>
        <taxon>Cytophagia</taxon>
        <taxon>Cytophagales</taxon>
        <taxon>Cyclobacteriaceae</taxon>
        <taxon>Algoriphagus</taxon>
    </lineage>
</organism>
<dbReference type="AlphaFoldDB" id="A0A5C7AG82"/>